<evidence type="ECO:0000313" key="1">
    <source>
        <dbReference type="EMBL" id="KXN64722.1"/>
    </source>
</evidence>
<name>A0A137NPQ6_CONC2</name>
<evidence type="ECO:0000313" key="2">
    <source>
        <dbReference type="Proteomes" id="UP000070444"/>
    </source>
</evidence>
<feature type="non-terminal residue" evidence="1">
    <location>
        <position position="123"/>
    </location>
</feature>
<sequence>MKLSTISILVSTITAQIELTRPDDTTAIISATAGCYCIQPPIQIITNADGFSFEFYDNWSCSGDKIDETEGVTEFYKPVQAYSVKVMENEDGNEAVESDYMLYREGRGIEKCKNSVEIGKVDG</sequence>
<accession>A0A137NPQ6</accession>
<organism evidence="1 2">
    <name type="scientific">Conidiobolus coronatus (strain ATCC 28846 / CBS 209.66 / NRRL 28638)</name>
    <name type="common">Delacroixia coronata</name>
    <dbReference type="NCBI Taxonomy" id="796925"/>
    <lineage>
        <taxon>Eukaryota</taxon>
        <taxon>Fungi</taxon>
        <taxon>Fungi incertae sedis</taxon>
        <taxon>Zoopagomycota</taxon>
        <taxon>Entomophthoromycotina</taxon>
        <taxon>Entomophthoromycetes</taxon>
        <taxon>Entomophthorales</taxon>
        <taxon>Ancylistaceae</taxon>
        <taxon>Conidiobolus</taxon>
    </lineage>
</organism>
<dbReference type="PROSITE" id="PS51257">
    <property type="entry name" value="PROKAR_LIPOPROTEIN"/>
    <property type="match status" value="1"/>
</dbReference>
<protein>
    <submittedName>
        <fullName evidence="1">Uncharacterized protein</fullName>
    </submittedName>
</protein>
<keyword evidence="2" id="KW-1185">Reference proteome</keyword>
<dbReference type="EMBL" id="KQ965231">
    <property type="protein sequence ID" value="KXN64722.1"/>
    <property type="molecule type" value="Genomic_DNA"/>
</dbReference>
<dbReference type="AlphaFoldDB" id="A0A137NPQ6"/>
<dbReference type="Proteomes" id="UP000070444">
    <property type="component" value="Unassembled WGS sequence"/>
</dbReference>
<gene>
    <name evidence="1" type="ORF">CONCODRAFT_14045</name>
</gene>
<proteinExistence type="predicted"/>
<reference evidence="1 2" key="1">
    <citation type="journal article" date="2015" name="Genome Biol. Evol.">
        <title>Phylogenomic analyses indicate that early fungi evolved digesting cell walls of algal ancestors of land plants.</title>
        <authorList>
            <person name="Chang Y."/>
            <person name="Wang S."/>
            <person name="Sekimoto S."/>
            <person name="Aerts A.L."/>
            <person name="Choi C."/>
            <person name="Clum A."/>
            <person name="LaButti K.M."/>
            <person name="Lindquist E.A."/>
            <person name="Yee Ngan C."/>
            <person name="Ohm R.A."/>
            <person name="Salamov A.A."/>
            <person name="Grigoriev I.V."/>
            <person name="Spatafora J.W."/>
            <person name="Berbee M.L."/>
        </authorList>
    </citation>
    <scope>NUCLEOTIDE SEQUENCE [LARGE SCALE GENOMIC DNA]</scope>
    <source>
        <strain evidence="1 2">NRRL 28638</strain>
    </source>
</reference>